<name>A0A437Q425_9GAMM</name>
<dbReference type="Proteomes" id="UP000282818">
    <property type="component" value="Unassembled WGS sequence"/>
</dbReference>
<evidence type="ECO:0000256" key="2">
    <source>
        <dbReference type="SAM" id="SignalP"/>
    </source>
</evidence>
<dbReference type="Gene3D" id="1.25.40.10">
    <property type="entry name" value="Tetratricopeptide repeat domain"/>
    <property type="match status" value="1"/>
</dbReference>
<keyword evidence="4" id="KW-1185">Reference proteome</keyword>
<accession>A0A437Q425</accession>
<reference evidence="3 4" key="1">
    <citation type="submission" date="2019-01" db="EMBL/GenBank/DDBJ databases">
        <authorList>
            <person name="Chen W.-M."/>
        </authorList>
    </citation>
    <scope>NUCLEOTIDE SEQUENCE [LARGE SCALE GENOMIC DNA]</scope>
    <source>
        <strain evidence="3 4">HPM-16</strain>
    </source>
</reference>
<evidence type="ECO:0000313" key="3">
    <source>
        <dbReference type="EMBL" id="RVU29266.1"/>
    </source>
</evidence>
<dbReference type="SUPFAM" id="SSF48452">
    <property type="entry name" value="TPR-like"/>
    <property type="match status" value="1"/>
</dbReference>
<dbReference type="InterPro" id="IPR011990">
    <property type="entry name" value="TPR-like_helical_dom_sf"/>
</dbReference>
<gene>
    <name evidence="3" type="ORF">EOE65_17285</name>
</gene>
<evidence type="ECO:0000256" key="1">
    <source>
        <dbReference type="SAM" id="MobiDB-lite"/>
    </source>
</evidence>
<keyword evidence="2" id="KW-0732">Signal</keyword>
<evidence type="ECO:0000313" key="4">
    <source>
        <dbReference type="Proteomes" id="UP000282818"/>
    </source>
</evidence>
<protein>
    <submittedName>
        <fullName evidence="3">Tetratricopeptide repeat protein</fullName>
    </submittedName>
</protein>
<feature type="region of interest" description="Disordered" evidence="1">
    <location>
        <begin position="32"/>
        <end position="53"/>
    </location>
</feature>
<feature type="signal peptide" evidence="2">
    <location>
        <begin position="1"/>
        <end position="25"/>
    </location>
</feature>
<organism evidence="3 4">
    <name type="scientific">Neptunomonas marina</name>
    <dbReference type="NCBI Taxonomy" id="1815562"/>
    <lineage>
        <taxon>Bacteria</taxon>
        <taxon>Pseudomonadati</taxon>
        <taxon>Pseudomonadota</taxon>
        <taxon>Gammaproteobacteria</taxon>
        <taxon>Oceanospirillales</taxon>
        <taxon>Oceanospirillaceae</taxon>
        <taxon>Neptunomonas</taxon>
    </lineage>
</organism>
<dbReference type="RefSeq" id="WP_127696059.1">
    <property type="nucleotide sequence ID" value="NZ_SACQ01000012.1"/>
</dbReference>
<dbReference type="EMBL" id="SACQ01000012">
    <property type="protein sequence ID" value="RVU29266.1"/>
    <property type="molecule type" value="Genomic_DNA"/>
</dbReference>
<feature type="chain" id="PRO_5019368531" evidence="2">
    <location>
        <begin position="26"/>
        <end position="200"/>
    </location>
</feature>
<dbReference type="AlphaFoldDB" id="A0A437Q425"/>
<dbReference type="PROSITE" id="PS51257">
    <property type="entry name" value="PROKAR_LIPOPROTEIN"/>
    <property type="match status" value="1"/>
</dbReference>
<proteinExistence type="predicted"/>
<sequence length="200" mass="21765">MKSFFNLSTLSLVILLAGCSTQSVYQPAVEDRSTVSKPLPENNSVVTPADPSLGVKVTPVGPSPVIRSQREEVQQEQRTKNPVPVAPAQVVRKQNPAVVALLDTAKTQTRNGQLRNAQTSLSRAQRISPDDPAVYYFLADTHRRLGEFLQAEQVALKGVATASGQNQQLYRLWKLVASIRSDAGDLEGANKADAVAKRYK</sequence>
<comment type="caution">
    <text evidence="3">The sequence shown here is derived from an EMBL/GenBank/DDBJ whole genome shotgun (WGS) entry which is preliminary data.</text>
</comment>